<dbReference type="EMBL" id="CAJJDO010000092">
    <property type="protein sequence ID" value="CAD8188767.1"/>
    <property type="molecule type" value="Genomic_DNA"/>
</dbReference>
<keyword evidence="2" id="KW-1185">Reference proteome</keyword>
<evidence type="ECO:0000313" key="2">
    <source>
        <dbReference type="Proteomes" id="UP000689195"/>
    </source>
</evidence>
<protein>
    <submittedName>
        <fullName evidence="1">Uncharacterized protein</fullName>
    </submittedName>
</protein>
<reference evidence="1" key="1">
    <citation type="submission" date="2021-01" db="EMBL/GenBank/DDBJ databases">
        <authorList>
            <consortium name="Genoscope - CEA"/>
            <person name="William W."/>
        </authorList>
    </citation>
    <scope>NUCLEOTIDE SEQUENCE</scope>
</reference>
<comment type="caution">
    <text evidence="1">The sequence shown here is derived from an EMBL/GenBank/DDBJ whole genome shotgun (WGS) entry which is preliminary data.</text>
</comment>
<accession>A0A8S1WJB8</accession>
<proteinExistence type="predicted"/>
<evidence type="ECO:0000313" key="1">
    <source>
        <dbReference type="EMBL" id="CAD8188767.1"/>
    </source>
</evidence>
<dbReference type="Proteomes" id="UP000689195">
    <property type="component" value="Unassembled WGS sequence"/>
</dbReference>
<organism evidence="1 2">
    <name type="scientific">Paramecium pentaurelia</name>
    <dbReference type="NCBI Taxonomy" id="43138"/>
    <lineage>
        <taxon>Eukaryota</taxon>
        <taxon>Sar</taxon>
        <taxon>Alveolata</taxon>
        <taxon>Ciliophora</taxon>
        <taxon>Intramacronucleata</taxon>
        <taxon>Oligohymenophorea</taxon>
        <taxon>Peniculida</taxon>
        <taxon>Parameciidae</taxon>
        <taxon>Paramecium</taxon>
    </lineage>
</organism>
<gene>
    <name evidence="1" type="ORF">PPENT_87.1.T0920080</name>
</gene>
<sequence length="85" mass="10079">MISKNKLQINLIKKQNFMVIKQNLRSEIHQCFITFMKQQKNCMSKLKFTINSVYFENLSFLGTSPLSILQINLQHKFNKITNQIN</sequence>
<name>A0A8S1WJB8_9CILI</name>
<dbReference type="AlphaFoldDB" id="A0A8S1WJB8"/>